<evidence type="ECO:0000313" key="2">
    <source>
        <dbReference type="EMBL" id="RVW20620.1"/>
    </source>
</evidence>
<dbReference type="EMBL" id="QGNW01002351">
    <property type="protein sequence ID" value="RVW20620.1"/>
    <property type="molecule type" value="Genomic_DNA"/>
</dbReference>
<name>A0A438CBK1_VITVI</name>
<reference evidence="2 3" key="1">
    <citation type="journal article" date="2018" name="PLoS Genet.">
        <title>Population sequencing reveals clonal diversity and ancestral inbreeding in the grapevine cultivar Chardonnay.</title>
        <authorList>
            <person name="Roach M.J."/>
            <person name="Johnson D.L."/>
            <person name="Bohlmann J."/>
            <person name="van Vuuren H.J."/>
            <person name="Jones S.J."/>
            <person name="Pretorius I.S."/>
            <person name="Schmidt S.A."/>
            <person name="Borneman A.R."/>
        </authorList>
    </citation>
    <scope>NUCLEOTIDE SEQUENCE [LARGE SCALE GENOMIC DNA]</scope>
    <source>
        <strain evidence="3">cv. Chardonnay</strain>
        <tissue evidence="2">Leaf</tissue>
    </source>
</reference>
<evidence type="ECO:0000259" key="1">
    <source>
        <dbReference type="Pfam" id="PF14768"/>
    </source>
</evidence>
<organism evidence="2 3">
    <name type="scientific">Vitis vinifera</name>
    <name type="common">Grape</name>
    <dbReference type="NCBI Taxonomy" id="29760"/>
    <lineage>
        <taxon>Eukaryota</taxon>
        <taxon>Viridiplantae</taxon>
        <taxon>Streptophyta</taxon>
        <taxon>Embryophyta</taxon>
        <taxon>Tracheophyta</taxon>
        <taxon>Spermatophyta</taxon>
        <taxon>Magnoliopsida</taxon>
        <taxon>eudicotyledons</taxon>
        <taxon>Gunneridae</taxon>
        <taxon>Pentapetalae</taxon>
        <taxon>rosids</taxon>
        <taxon>Vitales</taxon>
        <taxon>Vitaceae</taxon>
        <taxon>Viteae</taxon>
        <taxon>Vitis</taxon>
    </lineage>
</organism>
<dbReference type="Pfam" id="PF14768">
    <property type="entry name" value="RPA_interact_C"/>
    <property type="match status" value="1"/>
</dbReference>
<comment type="caution">
    <text evidence="2">The sequence shown here is derived from an EMBL/GenBank/DDBJ whole genome shotgun (WGS) entry which is preliminary data.</text>
</comment>
<sequence>MTRAARRYGVPSARKGSYGRTIISSIALFVSLDLKEVTRLIWTGLQVRLGEAYSEHLDRGCRFTPQFHVYTQFSLTALYIQCEACKIFETHSMTLFPDVPILKVQSEVSSLQYSSYPWNTYQFASTSILLQLPHLFIVYGRSPTDIVTSVHSYNISQNSVKGTLFA</sequence>
<feature type="domain" description="RPA-interacting protein C-terminal" evidence="1">
    <location>
        <begin position="43"/>
        <end position="89"/>
    </location>
</feature>
<protein>
    <recommendedName>
        <fullName evidence="1">RPA-interacting protein C-terminal domain-containing protein</fullName>
    </recommendedName>
</protein>
<proteinExistence type="predicted"/>
<gene>
    <name evidence="2" type="ORF">CK203_105184</name>
</gene>
<dbReference type="InterPro" id="IPR028159">
    <property type="entry name" value="RPA_interact_C_dom"/>
</dbReference>
<accession>A0A438CBK1</accession>
<dbReference type="Proteomes" id="UP000288805">
    <property type="component" value="Unassembled WGS sequence"/>
</dbReference>
<dbReference type="AlphaFoldDB" id="A0A438CBK1"/>
<evidence type="ECO:0000313" key="3">
    <source>
        <dbReference type="Proteomes" id="UP000288805"/>
    </source>
</evidence>